<evidence type="ECO:0000313" key="4">
    <source>
        <dbReference type="EMBL" id="KAK3087560.1"/>
    </source>
</evidence>
<keyword evidence="1" id="KW-0175">Coiled coil</keyword>
<gene>
    <name evidence="4" type="ORF">FSP39_007537</name>
</gene>
<dbReference type="InterPro" id="IPR011029">
    <property type="entry name" value="DEATH-like_dom_sf"/>
</dbReference>
<dbReference type="AlphaFoldDB" id="A0AA88XLF1"/>
<feature type="coiled-coil region" evidence="1">
    <location>
        <begin position="229"/>
        <end position="385"/>
    </location>
</feature>
<keyword evidence="5" id="KW-1185">Reference proteome</keyword>
<evidence type="ECO:0000313" key="5">
    <source>
        <dbReference type="Proteomes" id="UP001186944"/>
    </source>
</evidence>
<feature type="compositionally biased region" description="Low complexity" evidence="2">
    <location>
        <begin position="393"/>
        <end position="405"/>
    </location>
</feature>
<dbReference type="CDD" id="cd01671">
    <property type="entry name" value="CARD"/>
    <property type="match status" value="1"/>
</dbReference>
<dbReference type="Gene3D" id="1.10.533.10">
    <property type="entry name" value="Death Domain, Fas"/>
    <property type="match status" value="1"/>
</dbReference>
<proteinExistence type="predicted"/>
<evidence type="ECO:0000259" key="3">
    <source>
        <dbReference type="PROSITE" id="PS50209"/>
    </source>
</evidence>
<evidence type="ECO:0000256" key="2">
    <source>
        <dbReference type="SAM" id="MobiDB-lite"/>
    </source>
</evidence>
<feature type="region of interest" description="Disordered" evidence="2">
    <location>
        <begin position="393"/>
        <end position="465"/>
    </location>
</feature>
<dbReference type="Pfam" id="PF00619">
    <property type="entry name" value="CARD"/>
    <property type="match status" value="1"/>
</dbReference>
<reference evidence="4" key="1">
    <citation type="submission" date="2019-08" db="EMBL/GenBank/DDBJ databases">
        <title>The improved chromosome-level genome for the pearl oyster Pinctada fucata martensii using PacBio sequencing and Hi-C.</title>
        <authorList>
            <person name="Zheng Z."/>
        </authorList>
    </citation>
    <scope>NUCLEOTIDE SEQUENCE</scope>
    <source>
        <strain evidence="4">ZZ-2019</strain>
        <tissue evidence="4">Adductor muscle</tissue>
    </source>
</reference>
<dbReference type="GO" id="GO:0042981">
    <property type="term" value="P:regulation of apoptotic process"/>
    <property type="evidence" value="ECO:0007669"/>
    <property type="project" value="InterPro"/>
</dbReference>
<organism evidence="4 5">
    <name type="scientific">Pinctada imbricata</name>
    <name type="common">Atlantic pearl-oyster</name>
    <name type="synonym">Pinctada martensii</name>
    <dbReference type="NCBI Taxonomy" id="66713"/>
    <lineage>
        <taxon>Eukaryota</taxon>
        <taxon>Metazoa</taxon>
        <taxon>Spiralia</taxon>
        <taxon>Lophotrochozoa</taxon>
        <taxon>Mollusca</taxon>
        <taxon>Bivalvia</taxon>
        <taxon>Autobranchia</taxon>
        <taxon>Pteriomorphia</taxon>
        <taxon>Pterioida</taxon>
        <taxon>Pterioidea</taxon>
        <taxon>Pteriidae</taxon>
        <taxon>Pinctada</taxon>
    </lineage>
</organism>
<name>A0AA88XLF1_PINIB</name>
<dbReference type="Proteomes" id="UP001186944">
    <property type="component" value="Unassembled WGS sequence"/>
</dbReference>
<evidence type="ECO:0000256" key="1">
    <source>
        <dbReference type="SAM" id="Coils"/>
    </source>
</evidence>
<protein>
    <recommendedName>
        <fullName evidence="3">CARD domain-containing protein</fullName>
    </recommendedName>
</protein>
<dbReference type="EMBL" id="VSWD01000011">
    <property type="protein sequence ID" value="KAK3087560.1"/>
    <property type="molecule type" value="Genomic_DNA"/>
</dbReference>
<accession>A0AA88XLF1</accession>
<dbReference type="SUPFAM" id="SSF47986">
    <property type="entry name" value="DEATH domain"/>
    <property type="match status" value="1"/>
</dbReference>
<feature type="domain" description="CARD" evidence="3">
    <location>
        <begin position="5"/>
        <end position="96"/>
    </location>
</feature>
<sequence>MSQKLNPDNERKLWRNWMFLKQELDVPTVTDKLIEAGVYTQAHKESIKNVKPNSKLVRAEKFLNILLERGERGFQAFCQILREDENNKFAEVMEKLEIPAKKEDEVRPNTGSSTSTTATHDSNGERKKRPQVFQYQKSETMASLANDTMKNKRPGTVDTAAAATAGPDSAQAVESVQVAAASMSQDSNNSPVDLTTLERELIKIAPTIADVFQRITKTTNNNPVGVDELNRLKEENERLRKTNRSLIDKLNEFQKQIIQLQLENKRLRDTGTGASQTKIELKKKAQELDELKTKIDQQRKELDEKEQELNEQLKKIQEIETENEKQKLQIMNLEILHEEGVSERNRQQAEIRELREEKEIQKTRIEILEDMQRRDEDRLYKLEERLRMLEQWNSTQSQNTSSSYRYTRERDRRRSSRVMSPPRSHPWMSGVQVNRSHHANVKFQPPPPRGGGGGQGKPTEKGWSF</sequence>
<dbReference type="InterPro" id="IPR001315">
    <property type="entry name" value="CARD"/>
</dbReference>
<dbReference type="PROSITE" id="PS50209">
    <property type="entry name" value="CARD"/>
    <property type="match status" value="1"/>
</dbReference>
<feature type="region of interest" description="Disordered" evidence="2">
    <location>
        <begin position="100"/>
        <end position="133"/>
    </location>
</feature>
<comment type="caution">
    <text evidence="4">The sequence shown here is derived from an EMBL/GenBank/DDBJ whole genome shotgun (WGS) entry which is preliminary data.</text>
</comment>
<feature type="compositionally biased region" description="Polar residues" evidence="2">
    <location>
        <begin position="109"/>
        <end position="121"/>
    </location>
</feature>